<evidence type="ECO:0000313" key="3">
    <source>
        <dbReference type="Proteomes" id="UP000295511"/>
    </source>
</evidence>
<gene>
    <name evidence="2" type="ORF">E1809_01830</name>
</gene>
<reference evidence="2 3" key="1">
    <citation type="submission" date="2019-03" db="EMBL/GenBank/DDBJ databases">
        <title>Whole genome sequence of Arthrobacter sp JH1-1.</title>
        <authorList>
            <person name="Trinh H.N."/>
        </authorList>
    </citation>
    <scope>NUCLEOTIDE SEQUENCE [LARGE SCALE GENOMIC DNA]</scope>
    <source>
        <strain evidence="2 3">JH1-1</strain>
    </source>
</reference>
<dbReference type="Pfam" id="PF19502">
    <property type="entry name" value="DUF6036"/>
    <property type="match status" value="1"/>
</dbReference>
<dbReference type="OrthoDB" id="1524134at2"/>
<protein>
    <recommendedName>
        <fullName evidence="1">DUF6036 domain-containing protein</fullName>
    </recommendedName>
</protein>
<dbReference type="AlphaFoldDB" id="A0A4R5KYV5"/>
<dbReference type="Proteomes" id="UP000295511">
    <property type="component" value="Unassembled WGS sequence"/>
</dbReference>
<evidence type="ECO:0000259" key="1">
    <source>
        <dbReference type="Pfam" id="PF19502"/>
    </source>
</evidence>
<dbReference type="InterPro" id="IPR045792">
    <property type="entry name" value="DUF6036"/>
</dbReference>
<feature type="domain" description="DUF6036" evidence="1">
    <location>
        <begin position="6"/>
        <end position="157"/>
    </location>
</feature>
<organism evidence="2 3">
    <name type="scientific">Arthrobacter terricola</name>
    <dbReference type="NCBI Taxonomy" id="2547396"/>
    <lineage>
        <taxon>Bacteria</taxon>
        <taxon>Bacillati</taxon>
        <taxon>Actinomycetota</taxon>
        <taxon>Actinomycetes</taxon>
        <taxon>Micrococcales</taxon>
        <taxon>Micrococcaceae</taxon>
        <taxon>Arthrobacter</taxon>
    </lineage>
</organism>
<comment type="caution">
    <text evidence="2">The sequence shown here is derived from an EMBL/GenBank/DDBJ whole genome shotgun (WGS) entry which is preliminary data.</text>
</comment>
<proteinExistence type="predicted"/>
<dbReference type="RefSeq" id="WP_133202544.1">
    <property type="nucleotide sequence ID" value="NZ_SMRU01000002.1"/>
</dbReference>
<name>A0A4R5KYV5_9MICC</name>
<keyword evidence="3" id="KW-1185">Reference proteome</keyword>
<sequence>MDRSQLEHAIRAATEIIRHDTVVIIGSQAILGSFTEDELPLEATMSEEVDVAPMEDDDAQSLATELDAAIGEMSFFHETHGFYVQGVGMDTAVLPEGWTDRLVRVNNANTNGRTGLCLEPHDLCAAKLVAGRAKDRVFVNALLEHGLVDVDTIAVRLETVRGDDIRRDRALAWVRSSAGR</sequence>
<dbReference type="EMBL" id="SMRU01000002">
    <property type="protein sequence ID" value="TDG01284.1"/>
    <property type="molecule type" value="Genomic_DNA"/>
</dbReference>
<evidence type="ECO:0000313" key="2">
    <source>
        <dbReference type="EMBL" id="TDG01284.1"/>
    </source>
</evidence>
<accession>A0A4R5KYV5</accession>